<organism evidence="5 6">
    <name type="scientific">Streptomyces cinnamoneus</name>
    <name type="common">Streptoverticillium cinnamoneum</name>
    <dbReference type="NCBI Taxonomy" id="53446"/>
    <lineage>
        <taxon>Bacteria</taxon>
        <taxon>Bacillati</taxon>
        <taxon>Actinomycetota</taxon>
        <taxon>Actinomycetes</taxon>
        <taxon>Kitasatosporales</taxon>
        <taxon>Streptomycetaceae</taxon>
        <taxon>Streptomyces</taxon>
        <taxon>Streptomyces cinnamoneus group</taxon>
    </lineage>
</organism>
<dbReference type="InterPro" id="IPR036388">
    <property type="entry name" value="WH-like_DNA-bd_sf"/>
</dbReference>
<comment type="caution">
    <text evidence="5">The sequence shown here is derived from an EMBL/GenBank/DDBJ whole genome shotgun (WGS) entry which is preliminary data.</text>
</comment>
<protein>
    <recommendedName>
        <fullName evidence="4">HTH gntR-type domain-containing protein</fullName>
    </recommendedName>
</protein>
<evidence type="ECO:0000256" key="2">
    <source>
        <dbReference type="ARBA" id="ARBA00023125"/>
    </source>
</evidence>
<evidence type="ECO:0000259" key="4">
    <source>
        <dbReference type="PROSITE" id="PS50949"/>
    </source>
</evidence>
<dbReference type="Pfam" id="PF00392">
    <property type="entry name" value="GntR"/>
    <property type="match status" value="1"/>
</dbReference>
<keyword evidence="2" id="KW-0238">DNA-binding</keyword>
<dbReference type="GO" id="GO:0003700">
    <property type="term" value="F:DNA-binding transcription factor activity"/>
    <property type="evidence" value="ECO:0007669"/>
    <property type="project" value="InterPro"/>
</dbReference>
<name>A0A918U1L5_STRCJ</name>
<dbReference type="InterPro" id="IPR000524">
    <property type="entry name" value="Tscrpt_reg_HTH_GntR"/>
</dbReference>
<reference evidence="5" key="1">
    <citation type="journal article" date="2014" name="Int. J. Syst. Evol. Microbiol.">
        <title>Complete genome sequence of Corynebacterium casei LMG S-19264T (=DSM 44701T), isolated from a smear-ripened cheese.</title>
        <authorList>
            <consortium name="US DOE Joint Genome Institute (JGI-PGF)"/>
            <person name="Walter F."/>
            <person name="Albersmeier A."/>
            <person name="Kalinowski J."/>
            <person name="Ruckert C."/>
        </authorList>
    </citation>
    <scope>NUCLEOTIDE SEQUENCE</scope>
    <source>
        <strain evidence="5">JCM 4633</strain>
    </source>
</reference>
<dbReference type="GO" id="GO:0045892">
    <property type="term" value="P:negative regulation of DNA-templated transcription"/>
    <property type="evidence" value="ECO:0007669"/>
    <property type="project" value="TreeGrafter"/>
</dbReference>
<dbReference type="SMART" id="SM00345">
    <property type="entry name" value="HTH_GNTR"/>
    <property type="match status" value="1"/>
</dbReference>
<feature type="domain" description="HTH gntR-type" evidence="4">
    <location>
        <begin position="7"/>
        <end position="74"/>
    </location>
</feature>
<dbReference type="Gene3D" id="1.10.10.10">
    <property type="entry name" value="Winged helix-like DNA-binding domain superfamily/Winged helix DNA-binding domain"/>
    <property type="match status" value="1"/>
</dbReference>
<dbReference type="SUPFAM" id="SSF46785">
    <property type="entry name" value="Winged helix' DNA-binding domain"/>
    <property type="match status" value="1"/>
</dbReference>
<dbReference type="InterPro" id="IPR036390">
    <property type="entry name" value="WH_DNA-bd_sf"/>
</dbReference>
<dbReference type="CDD" id="cd07377">
    <property type="entry name" value="WHTH_GntR"/>
    <property type="match status" value="1"/>
</dbReference>
<keyword evidence="3" id="KW-0804">Transcription</keyword>
<reference evidence="5" key="2">
    <citation type="submission" date="2020-09" db="EMBL/GenBank/DDBJ databases">
        <authorList>
            <person name="Sun Q."/>
            <person name="Ohkuma M."/>
        </authorList>
    </citation>
    <scope>NUCLEOTIDE SEQUENCE</scope>
    <source>
        <strain evidence="5">JCM 4633</strain>
    </source>
</reference>
<dbReference type="AlphaFoldDB" id="A0A918U1L5"/>
<proteinExistence type="predicted"/>
<dbReference type="PROSITE" id="PS50949">
    <property type="entry name" value="HTH_GNTR"/>
    <property type="match status" value="1"/>
</dbReference>
<dbReference type="GO" id="GO:0003677">
    <property type="term" value="F:DNA binding"/>
    <property type="evidence" value="ECO:0007669"/>
    <property type="project" value="UniProtKB-KW"/>
</dbReference>
<gene>
    <name evidence="5" type="ORF">GCM10010507_58360</name>
</gene>
<accession>A0A918U1L5</accession>
<keyword evidence="1" id="KW-0805">Transcription regulation</keyword>
<evidence type="ECO:0000313" key="6">
    <source>
        <dbReference type="Proteomes" id="UP000646244"/>
    </source>
</evidence>
<dbReference type="PANTHER" id="PTHR44846">
    <property type="entry name" value="MANNOSYL-D-GLYCERATE TRANSPORT/METABOLISM SYSTEM REPRESSOR MNGR-RELATED"/>
    <property type="match status" value="1"/>
</dbReference>
<evidence type="ECO:0000256" key="3">
    <source>
        <dbReference type="ARBA" id="ARBA00023163"/>
    </source>
</evidence>
<evidence type="ECO:0000313" key="5">
    <source>
        <dbReference type="EMBL" id="GHC71634.1"/>
    </source>
</evidence>
<dbReference type="EMBL" id="BMVB01000033">
    <property type="protein sequence ID" value="GHC71634.1"/>
    <property type="molecule type" value="Genomic_DNA"/>
</dbReference>
<dbReference type="PANTHER" id="PTHR44846:SF17">
    <property type="entry name" value="GNTR-FAMILY TRANSCRIPTIONAL REGULATOR"/>
    <property type="match status" value="1"/>
</dbReference>
<evidence type="ECO:0000256" key="1">
    <source>
        <dbReference type="ARBA" id="ARBA00023015"/>
    </source>
</evidence>
<dbReference type="RefSeq" id="WP_373303635.1">
    <property type="nucleotide sequence ID" value="NZ_BMVB01000033.1"/>
</dbReference>
<sequence length="74" mass="8456">MKFDPTRPKWAQIAEEIRKRIATGEYPPDHLISEVRMEQEFDVARGTVRKVTAALREEGLIITTPGMGSFVARR</sequence>
<dbReference type="InterPro" id="IPR050679">
    <property type="entry name" value="Bact_HTH_transcr_reg"/>
</dbReference>
<dbReference type="Proteomes" id="UP000646244">
    <property type="component" value="Unassembled WGS sequence"/>
</dbReference>